<name>A0ABN7AAH2_9HEMI</name>
<keyword evidence="5" id="KW-0812">Transmembrane</keyword>
<protein>
    <recommendedName>
        <fullName evidence="6">GB1/RHD3-type G domain-containing protein</fullName>
    </recommendedName>
</protein>
<evidence type="ECO:0000256" key="5">
    <source>
        <dbReference type="SAM" id="Phobius"/>
    </source>
</evidence>
<dbReference type="InterPro" id="IPR036543">
    <property type="entry name" value="Guanylate-bd_C_sf"/>
</dbReference>
<dbReference type="PANTHER" id="PTHR10751">
    <property type="entry name" value="GUANYLATE BINDING PROTEIN"/>
    <property type="match status" value="1"/>
</dbReference>
<feature type="transmembrane region" description="Helical" evidence="5">
    <location>
        <begin position="435"/>
        <end position="456"/>
    </location>
</feature>
<dbReference type="InterPro" id="IPR027417">
    <property type="entry name" value="P-loop_NTPase"/>
</dbReference>
<dbReference type="CDD" id="cd01851">
    <property type="entry name" value="GBP"/>
    <property type="match status" value="1"/>
</dbReference>
<dbReference type="Gene3D" id="3.40.50.300">
    <property type="entry name" value="P-loop containing nucleotide triphosphate hydrolases"/>
    <property type="match status" value="1"/>
</dbReference>
<keyword evidence="1" id="KW-0547">Nucleotide-binding</keyword>
<dbReference type="InterPro" id="IPR015894">
    <property type="entry name" value="Guanylate-bd_N"/>
</dbReference>
<keyword evidence="5" id="KW-1133">Transmembrane helix</keyword>
<gene>
    <name evidence="7" type="ORF">NTJ_02101</name>
</gene>
<accession>A0ABN7AAH2</accession>
<evidence type="ECO:0000313" key="7">
    <source>
        <dbReference type="EMBL" id="BES89293.1"/>
    </source>
</evidence>
<keyword evidence="3" id="KW-0342">GTP-binding</keyword>
<evidence type="ECO:0000313" key="8">
    <source>
        <dbReference type="Proteomes" id="UP001307889"/>
    </source>
</evidence>
<feature type="transmembrane region" description="Helical" evidence="5">
    <location>
        <begin position="462"/>
        <end position="480"/>
    </location>
</feature>
<dbReference type="InterPro" id="IPR030386">
    <property type="entry name" value="G_GB1_RHD3_dom"/>
</dbReference>
<evidence type="ECO:0000256" key="3">
    <source>
        <dbReference type="ARBA" id="ARBA00023134"/>
    </source>
</evidence>
<dbReference type="PROSITE" id="PS51715">
    <property type="entry name" value="G_GB1_RHD3"/>
    <property type="match status" value="1"/>
</dbReference>
<evidence type="ECO:0000256" key="2">
    <source>
        <dbReference type="ARBA" id="ARBA00022801"/>
    </source>
</evidence>
<keyword evidence="2" id="KW-0378">Hydrolase</keyword>
<dbReference type="SUPFAM" id="SSF52540">
    <property type="entry name" value="P-loop containing nucleoside triphosphate hydrolases"/>
    <property type="match status" value="1"/>
</dbReference>
<keyword evidence="5" id="KW-0472">Membrane</keyword>
<dbReference type="Pfam" id="PF02263">
    <property type="entry name" value="GBP"/>
    <property type="match status" value="1"/>
</dbReference>
<proteinExistence type="inferred from homology"/>
<organism evidence="7 8">
    <name type="scientific">Nesidiocoris tenuis</name>
    <dbReference type="NCBI Taxonomy" id="355587"/>
    <lineage>
        <taxon>Eukaryota</taxon>
        <taxon>Metazoa</taxon>
        <taxon>Ecdysozoa</taxon>
        <taxon>Arthropoda</taxon>
        <taxon>Hexapoda</taxon>
        <taxon>Insecta</taxon>
        <taxon>Pterygota</taxon>
        <taxon>Neoptera</taxon>
        <taxon>Paraneoptera</taxon>
        <taxon>Hemiptera</taxon>
        <taxon>Heteroptera</taxon>
        <taxon>Panheteroptera</taxon>
        <taxon>Cimicomorpha</taxon>
        <taxon>Miridae</taxon>
        <taxon>Dicyphina</taxon>
        <taxon>Nesidiocoris</taxon>
    </lineage>
</organism>
<dbReference type="Gene3D" id="1.20.58.420">
    <property type="entry name" value="AHSP"/>
    <property type="match status" value="1"/>
</dbReference>
<feature type="domain" description="GB1/RHD3-type G" evidence="6">
    <location>
        <begin position="40"/>
        <end position="319"/>
    </location>
</feature>
<dbReference type="SUPFAM" id="SSF48340">
    <property type="entry name" value="Interferon-induced guanylate-binding protein 1 (GBP1), C-terminal domain"/>
    <property type="match status" value="1"/>
</dbReference>
<keyword evidence="8" id="KW-1185">Reference proteome</keyword>
<evidence type="ECO:0000256" key="4">
    <source>
        <dbReference type="PROSITE-ProRule" id="PRU01052"/>
    </source>
</evidence>
<dbReference type="EMBL" id="AP028909">
    <property type="protein sequence ID" value="BES89293.1"/>
    <property type="molecule type" value="Genomic_DNA"/>
</dbReference>
<evidence type="ECO:0000256" key="1">
    <source>
        <dbReference type="ARBA" id="ARBA00022741"/>
    </source>
</evidence>
<sequence length="524" mass="58968">MTRDPEDDEAVPIILFQADHRFDLDRAALQKILLKDEIKDRHVVVLSVAGAFRKGKSFILDFFLRYMYCAYGDQTSSTSPSAAQWMGPTDKPLEGFSWRGGSERDTAGILVWSKVFLSRLKSGEEVAILILDTQGTFDSESTMRDSATVFALSTMISSIQVYNLSQNIQEDDLQHLQLFTEYGRIATEQAGTTPFQRLVFLVRDWSYPYEADYGEKGGQKILQKRLRVIANQHPELQSIRRHIKSCFSDISCFLMPHPGLKVATNPRFDGRLADIEDDFKTQLHRLAGMLLSPENLIVKEIGGQKVKAKDLLQYFDTYLAVYSGDELPEPKTLLAATAEANHLAALAAAKDCYSSTMEDFCGGSKPFVNPSLLDAEHLRAKVEAIKEFQGKRKMGSEYLSETYQVQLETELEEMLQQFKRFNSSKNFFKSATTPALFFGMSIVCYVLSSLFGLIGLYPIANFFNLAMILCLLTLATWTYIKYSGEMPELGENIDAMSISLLDGAFKPIFQAALSQLPRQLTQIN</sequence>
<comment type="similarity">
    <text evidence="4">Belongs to the TRAFAC class dynamin-like GTPase superfamily. GB1/RHD3 GTPase family.</text>
</comment>
<dbReference type="Proteomes" id="UP001307889">
    <property type="component" value="Chromosome 1"/>
</dbReference>
<reference evidence="7 8" key="1">
    <citation type="submission" date="2023-09" db="EMBL/GenBank/DDBJ databases">
        <title>Nesidiocoris tenuis whole genome shotgun sequence.</title>
        <authorList>
            <person name="Shibata T."/>
            <person name="Shimoda M."/>
            <person name="Kobayashi T."/>
            <person name="Uehara T."/>
        </authorList>
    </citation>
    <scope>NUCLEOTIDE SEQUENCE [LARGE SCALE GENOMIC DNA]</scope>
    <source>
        <strain evidence="7 8">Japan</strain>
    </source>
</reference>
<evidence type="ECO:0000259" key="6">
    <source>
        <dbReference type="PROSITE" id="PS51715"/>
    </source>
</evidence>